<dbReference type="Proteomes" id="UP000799437">
    <property type="component" value="Unassembled WGS sequence"/>
</dbReference>
<dbReference type="PANTHER" id="PTHR39267">
    <property type="entry name" value="SURVIVAL MOTOR NEURON-LIKE PROTEIN 1"/>
    <property type="match status" value="1"/>
</dbReference>
<dbReference type="GO" id="GO:0006397">
    <property type="term" value="P:mRNA processing"/>
    <property type="evidence" value="ECO:0007669"/>
    <property type="project" value="UniProtKB-KW"/>
</dbReference>
<sequence>MDQSIDLMDPAAWDDSALIDSWDMALAEYKRYHSIHARGENVKDIIKNAEVEAGLKNMPLDDELPPMNNYKQDDQDVKEAVKDRNTSEQPPDTAQAPTNVSVELPQALLATGGQSCDLNFEIPDEQLKNLMMAWYYAGYHTGLVEGQRKAQEAILAETTKS</sequence>
<keyword evidence="9" id="KW-1185">Reference proteome</keyword>
<evidence type="ECO:0000256" key="6">
    <source>
        <dbReference type="SAM" id="MobiDB-lite"/>
    </source>
</evidence>
<evidence type="ECO:0000256" key="5">
    <source>
        <dbReference type="ARBA" id="ARBA00023242"/>
    </source>
</evidence>
<dbReference type="GO" id="GO:0008380">
    <property type="term" value="P:RNA splicing"/>
    <property type="evidence" value="ECO:0007669"/>
    <property type="project" value="UniProtKB-KW"/>
</dbReference>
<keyword evidence="3" id="KW-0507">mRNA processing</keyword>
<evidence type="ECO:0000256" key="4">
    <source>
        <dbReference type="ARBA" id="ARBA00023187"/>
    </source>
</evidence>
<proteinExistence type="inferred from homology"/>
<dbReference type="GO" id="GO:0005634">
    <property type="term" value="C:nucleus"/>
    <property type="evidence" value="ECO:0007669"/>
    <property type="project" value="UniProtKB-SubCell"/>
</dbReference>
<comment type="subcellular location">
    <subcellularLocation>
        <location evidence="1">Nucleus</location>
    </subcellularLocation>
</comment>
<feature type="domain" description="Survival Motor Neuron Gemin2-binding" evidence="7">
    <location>
        <begin position="10"/>
        <end position="31"/>
    </location>
</feature>
<dbReference type="Pfam" id="PF20636">
    <property type="entry name" value="SMN_G2-BD"/>
    <property type="match status" value="1"/>
</dbReference>
<evidence type="ECO:0000313" key="8">
    <source>
        <dbReference type="EMBL" id="KAF2759595.1"/>
    </source>
</evidence>
<feature type="compositionally biased region" description="Polar residues" evidence="6">
    <location>
        <begin position="87"/>
        <end position="99"/>
    </location>
</feature>
<dbReference type="CDD" id="cd22852">
    <property type="entry name" value="SMN_C"/>
    <property type="match status" value="1"/>
</dbReference>
<evidence type="ECO:0000259" key="7">
    <source>
        <dbReference type="Pfam" id="PF20636"/>
    </source>
</evidence>
<dbReference type="RefSeq" id="XP_033602046.1">
    <property type="nucleotide sequence ID" value="XM_033745352.1"/>
</dbReference>
<dbReference type="PANTHER" id="PTHR39267:SF1">
    <property type="entry name" value="SURVIVAL MOTOR NEURON PROTEIN"/>
    <property type="match status" value="1"/>
</dbReference>
<dbReference type="EMBL" id="ML996569">
    <property type="protein sequence ID" value="KAF2759595.1"/>
    <property type="molecule type" value="Genomic_DNA"/>
</dbReference>
<evidence type="ECO:0000256" key="2">
    <source>
        <dbReference type="ARBA" id="ARBA00005371"/>
    </source>
</evidence>
<dbReference type="GeneID" id="54486406"/>
<keyword evidence="5" id="KW-0539">Nucleus</keyword>
<evidence type="ECO:0000313" key="9">
    <source>
        <dbReference type="Proteomes" id="UP000799437"/>
    </source>
</evidence>
<dbReference type="CDD" id="cd22851">
    <property type="entry name" value="SMN_N"/>
    <property type="match status" value="1"/>
</dbReference>
<dbReference type="AlphaFoldDB" id="A0A6A6WAK0"/>
<feature type="region of interest" description="Disordered" evidence="6">
    <location>
        <begin position="57"/>
        <end position="99"/>
    </location>
</feature>
<evidence type="ECO:0000256" key="3">
    <source>
        <dbReference type="ARBA" id="ARBA00022664"/>
    </source>
</evidence>
<feature type="compositionally biased region" description="Basic and acidic residues" evidence="6">
    <location>
        <begin position="71"/>
        <end position="86"/>
    </location>
</feature>
<protein>
    <recommendedName>
        <fullName evidence="7">Survival Motor Neuron Gemin2-binding domain-containing protein</fullName>
    </recommendedName>
</protein>
<dbReference type="InterPro" id="IPR047313">
    <property type="entry name" value="SMN_C"/>
</dbReference>
<dbReference type="InterPro" id="IPR049481">
    <property type="entry name" value="SMN_G2-BD"/>
</dbReference>
<dbReference type="InterPro" id="IPR040424">
    <property type="entry name" value="Smn1"/>
</dbReference>
<gene>
    <name evidence="8" type="ORF">EJ05DRAFT_484535</name>
</gene>
<keyword evidence="4" id="KW-0508">mRNA splicing</keyword>
<reference evidence="8" key="1">
    <citation type="journal article" date="2020" name="Stud. Mycol.">
        <title>101 Dothideomycetes genomes: a test case for predicting lifestyles and emergence of pathogens.</title>
        <authorList>
            <person name="Haridas S."/>
            <person name="Albert R."/>
            <person name="Binder M."/>
            <person name="Bloem J."/>
            <person name="Labutti K."/>
            <person name="Salamov A."/>
            <person name="Andreopoulos B."/>
            <person name="Baker S."/>
            <person name="Barry K."/>
            <person name="Bills G."/>
            <person name="Bluhm B."/>
            <person name="Cannon C."/>
            <person name="Castanera R."/>
            <person name="Culley D."/>
            <person name="Daum C."/>
            <person name="Ezra D."/>
            <person name="Gonzalez J."/>
            <person name="Henrissat B."/>
            <person name="Kuo A."/>
            <person name="Liang C."/>
            <person name="Lipzen A."/>
            <person name="Lutzoni F."/>
            <person name="Magnuson J."/>
            <person name="Mondo S."/>
            <person name="Nolan M."/>
            <person name="Ohm R."/>
            <person name="Pangilinan J."/>
            <person name="Park H.-J."/>
            <person name="Ramirez L."/>
            <person name="Alfaro M."/>
            <person name="Sun H."/>
            <person name="Tritt A."/>
            <person name="Yoshinaga Y."/>
            <person name="Zwiers L.-H."/>
            <person name="Turgeon B."/>
            <person name="Goodwin S."/>
            <person name="Spatafora J."/>
            <person name="Crous P."/>
            <person name="Grigoriev I."/>
        </authorList>
    </citation>
    <scope>NUCLEOTIDE SEQUENCE</scope>
    <source>
        <strain evidence="8">CBS 121739</strain>
    </source>
</reference>
<comment type="similarity">
    <text evidence="2">Belongs to the SMN family.</text>
</comment>
<evidence type="ECO:0000256" key="1">
    <source>
        <dbReference type="ARBA" id="ARBA00004123"/>
    </source>
</evidence>
<organism evidence="8 9">
    <name type="scientific">Pseudovirgaria hyperparasitica</name>
    <dbReference type="NCBI Taxonomy" id="470096"/>
    <lineage>
        <taxon>Eukaryota</taxon>
        <taxon>Fungi</taxon>
        <taxon>Dikarya</taxon>
        <taxon>Ascomycota</taxon>
        <taxon>Pezizomycotina</taxon>
        <taxon>Dothideomycetes</taxon>
        <taxon>Dothideomycetes incertae sedis</taxon>
        <taxon>Acrospermales</taxon>
        <taxon>Acrospermaceae</taxon>
        <taxon>Pseudovirgaria</taxon>
    </lineage>
</organism>
<dbReference type="OrthoDB" id="197400at2759"/>
<accession>A0A6A6WAK0</accession>
<name>A0A6A6WAK0_9PEZI</name>